<dbReference type="RefSeq" id="WP_188764391.1">
    <property type="nucleotide sequence ID" value="NZ_BMKK01000001.1"/>
</dbReference>
<dbReference type="Gene3D" id="2.40.50.1020">
    <property type="entry name" value="LytTr DNA-binding domain"/>
    <property type="match status" value="1"/>
</dbReference>
<feature type="domain" description="HTH LytTR-type" evidence="1">
    <location>
        <begin position="6"/>
        <end position="102"/>
    </location>
</feature>
<dbReference type="SMART" id="SM00850">
    <property type="entry name" value="LytTR"/>
    <property type="match status" value="1"/>
</dbReference>
<dbReference type="InterPro" id="IPR007492">
    <property type="entry name" value="LytTR_DNA-bd_dom"/>
</dbReference>
<proteinExistence type="predicted"/>
<dbReference type="GO" id="GO:0003677">
    <property type="term" value="F:DNA binding"/>
    <property type="evidence" value="ECO:0007669"/>
    <property type="project" value="InterPro"/>
</dbReference>
<evidence type="ECO:0000313" key="3">
    <source>
        <dbReference type="Proteomes" id="UP000609064"/>
    </source>
</evidence>
<dbReference type="AlphaFoldDB" id="A0A916YGI4"/>
<dbReference type="EMBL" id="BMKK01000001">
    <property type="protein sequence ID" value="GGD44346.1"/>
    <property type="molecule type" value="Genomic_DNA"/>
</dbReference>
<reference evidence="2" key="2">
    <citation type="submission" date="2020-09" db="EMBL/GenBank/DDBJ databases">
        <authorList>
            <person name="Sun Q."/>
            <person name="Zhou Y."/>
        </authorList>
    </citation>
    <scope>NUCLEOTIDE SEQUENCE</scope>
    <source>
        <strain evidence="2">CGMCC 1.15958</strain>
    </source>
</reference>
<protein>
    <recommendedName>
        <fullName evidence="1">HTH LytTR-type domain-containing protein</fullName>
    </recommendedName>
</protein>
<sequence>METQNLLLHIGGRTKASPENILLLKADINYTQVFFSDGSSFLSSTNIGVFEKRLQESGQFFRPNRSYIINRSFVSEFEELSKTIKLQNEKVISLSRRRMKQFYHFANPKTEDQASTDLSW</sequence>
<reference evidence="2" key="1">
    <citation type="journal article" date="2014" name="Int. J. Syst. Evol. Microbiol.">
        <title>Complete genome sequence of Corynebacterium casei LMG S-19264T (=DSM 44701T), isolated from a smear-ripened cheese.</title>
        <authorList>
            <consortium name="US DOE Joint Genome Institute (JGI-PGF)"/>
            <person name="Walter F."/>
            <person name="Albersmeier A."/>
            <person name="Kalinowski J."/>
            <person name="Ruckert C."/>
        </authorList>
    </citation>
    <scope>NUCLEOTIDE SEQUENCE</scope>
    <source>
        <strain evidence="2">CGMCC 1.15958</strain>
    </source>
</reference>
<dbReference type="Proteomes" id="UP000609064">
    <property type="component" value="Unassembled WGS sequence"/>
</dbReference>
<name>A0A916YGI4_9BACT</name>
<organism evidence="2 3">
    <name type="scientific">Emticicia aquatilis</name>
    <dbReference type="NCBI Taxonomy" id="1537369"/>
    <lineage>
        <taxon>Bacteria</taxon>
        <taxon>Pseudomonadati</taxon>
        <taxon>Bacteroidota</taxon>
        <taxon>Cytophagia</taxon>
        <taxon>Cytophagales</taxon>
        <taxon>Leadbetterellaceae</taxon>
        <taxon>Emticicia</taxon>
    </lineage>
</organism>
<dbReference type="Pfam" id="PF04397">
    <property type="entry name" value="LytTR"/>
    <property type="match status" value="1"/>
</dbReference>
<evidence type="ECO:0000259" key="1">
    <source>
        <dbReference type="PROSITE" id="PS50930"/>
    </source>
</evidence>
<accession>A0A916YGI4</accession>
<comment type="caution">
    <text evidence="2">The sequence shown here is derived from an EMBL/GenBank/DDBJ whole genome shotgun (WGS) entry which is preliminary data.</text>
</comment>
<evidence type="ECO:0000313" key="2">
    <source>
        <dbReference type="EMBL" id="GGD44346.1"/>
    </source>
</evidence>
<keyword evidence="3" id="KW-1185">Reference proteome</keyword>
<dbReference type="PROSITE" id="PS50930">
    <property type="entry name" value="HTH_LYTTR"/>
    <property type="match status" value="1"/>
</dbReference>
<gene>
    <name evidence="2" type="ORF">GCM10011514_05370</name>
</gene>